<dbReference type="InterPro" id="IPR036641">
    <property type="entry name" value="HPT_dom_sf"/>
</dbReference>
<organism evidence="4 5">
    <name type="scientific">Roseovarius lutimaris</name>
    <dbReference type="NCBI Taxonomy" id="1005928"/>
    <lineage>
        <taxon>Bacteria</taxon>
        <taxon>Pseudomonadati</taxon>
        <taxon>Pseudomonadota</taxon>
        <taxon>Alphaproteobacteria</taxon>
        <taxon>Rhodobacterales</taxon>
        <taxon>Roseobacteraceae</taxon>
        <taxon>Roseovarius</taxon>
    </lineage>
</organism>
<dbReference type="Proteomes" id="UP000198599">
    <property type="component" value="Unassembled WGS sequence"/>
</dbReference>
<dbReference type="OrthoDB" id="7867809at2"/>
<proteinExistence type="predicted"/>
<dbReference type="SUPFAM" id="SSF47226">
    <property type="entry name" value="Histidine-containing phosphotransfer domain, HPT domain"/>
    <property type="match status" value="1"/>
</dbReference>
<evidence type="ECO:0000313" key="5">
    <source>
        <dbReference type="Proteomes" id="UP000198599"/>
    </source>
</evidence>
<dbReference type="InterPro" id="IPR008207">
    <property type="entry name" value="Sig_transdc_His_kin_Hpt_dom"/>
</dbReference>
<name>A0A1I4YU70_9RHOB</name>
<evidence type="ECO:0000313" key="4">
    <source>
        <dbReference type="EMBL" id="SFN41507.1"/>
    </source>
</evidence>
<dbReference type="RefSeq" id="WP_092833777.1">
    <property type="nucleotide sequence ID" value="NZ_FOVP01000002.1"/>
</dbReference>
<dbReference type="AlphaFoldDB" id="A0A1I4YU70"/>
<keyword evidence="1" id="KW-0902">Two-component regulatory system</keyword>
<gene>
    <name evidence="4" type="ORF">SAMN04487859_10270</name>
</gene>
<feature type="domain" description="HPt" evidence="3">
    <location>
        <begin position="11"/>
        <end position="107"/>
    </location>
</feature>
<evidence type="ECO:0000259" key="3">
    <source>
        <dbReference type="PROSITE" id="PS50894"/>
    </source>
</evidence>
<dbReference type="GO" id="GO:0000160">
    <property type="term" value="P:phosphorelay signal transduction system"/>
    <property type="evidence" value="ECO:0007669"/>
    <property type="project" value="UniProtKB-KW"/>
</dbReference>
<reference evidence="5" key="1">
    <citation type="submission" date="2016-10" db="EMBL/GenBank/DDBJ databases">
        <authorList>
            <person name="Varghese N."/>
            <person name="Submissions S."/>
        </authorList>
    </citation>
    <scope>NUCLEOTIDE SEQUENCE [LARGE SCALE GENOMIC DNA]</scope>
    <source>
        <strain evidence="5">DSM 28463</strain>
    </source>
</reference>
<dbReference type="Pfam" id="PF01627">
    <property type="entry name" value="Hpt"/>
    <property type="match status" value="1"/>
</dbReference>
<dbReference type="GO" id="GO:0004672">
    <property type="term" value="F:protein kinase activity"/>
    <property type="evidence" value="ECO:0007669"/>
    <property type="project" value="UniProtKB-ARBA"/>
</dbReference>
<dbReference type="PROSITE" id="PS50894">
    <property type="entry name" value="HPT"/>
    <property type="match status" value="1"/>
</dbReference>
<protein>
    <submittedName>
        <fullName evidence="4">Hpt domain-containing protein</fullName>
    </submittedName>
</protein>
<sequence length="110" mass="11940">MIDWNRVQDLRDEIGAEAFGEVVELFLEEVDGEIDKLRALSDRSDLEGQLHFLKGSALNLGFTAFSDLCHAGEMASATGQQDTVDLAEVLSCYDASKSAFLSGLDRVIAA</sequence>
<evidence type="ECO:0000256" key="2">
    <source>
        <dbReference type="PROSITE-ProRule" id="PRU00110"/>
    </source>
</evidence>
<evidence type="ECO:0000256" key="1">
    <source>
        <dbReference type="ARBA" id="ARBA00023012"/>
    </source>
</evidence>
<dbReference type="EMBL" id="FOVP01000002">
    <property type="protein sequence ID" value="SFN41507.1"/>
    <property type="molecule type" value="Genomic_DNA"/>
</dbReference>
<dbReference type="STRING" id="1005928.SAMN04487859_10270"/>
<accession>A0A1I4YU70</accession>
<dbReference type="Gene3D" id="1.20.120.160">
    <property type="entry name" value="HPT domain"/>
    <property type="match status" value="1"/>
</dbReference>
<dbReference type="CDD" id="cd00088">
    <property type="entry name" value="HPT"/>
    <property type="match status" value="1"/>
</dbReference>
<keyword evidence="5" id="KW-1185">Reference proteome</keyword>
<keyword evidence="2" id="KW-0597">Phosphoprotein</keyword>
<feature type="modified residue" description="Phosphohistidine" evidence="2">
    <location>
        <position position="51"/>
    </location>
</feature>